<dbReference type="RefSeq" id="WP_173175777.1">
    <property type="nucleotide sequence ID" value="NZ_AP023189.1"/>
</dbReference>
<reference evidence="2 4" key="1">
    <citation type="submission" date="2020-05" db="EMBL/GenBank/DDBJ databases">
        <title>Characterization of novel class B3 metallo-beta-lactamase from novel Pseudomonas species.</title>
        <authorList>
            <person name="Yamada K."/>
            <person name="Aoki K."/>
            <person name="Ishii Y."/>
        </authorList>
    </citation>
    <scope>NUCLEOTIDE SEQUENCE [LARGE SCALE GENOMIC DNA]</scope>
    <source>
        <strain evidence="2 4">TUM18999</strain>
        <strain evidence="3 5">TUM20286</strain>
    </source>
</reference>
<dbReference type="Proteomes" id="UP001054892">
    <property type="component" value="Unassembled WGS sequence"/>
</dbReference>
<protein>
    <submittedName>
        <fullName evidence="2">Uncharacterized protein</fullName>
    </submittedName>
</protein>
<dbReference type="AlphaFoldDB" id="A0A6J4E5T7"/>
<dbReference type="EMBL" id="AP023189">
    <property type="protein sequence ID" value="BCG24659.1"/>
    <property type="molecule type" value="Genomic_DNA"/>
</dbReference>
<feature type="signal peptide" evidence="1">
    <location>
        <begin position="1"/>
        <end position="23"/>
    </location>
</feature>
<name>A0A6J4E5T7_9PSED</name>
<keyword evidence="5" id="KW-1185">Reference proteome</keyword>
<keyword evidence="1" id="KW-0732">Signal</keyword>
<evidence type="ECO:0000256" key="1">
    <source>
        <dbReference type="SAM" id="SignalP"/>
    </source>
</evidence>
<organism evidence="2 4">
    <name type="scientific">Pseudomonas tohonis</name>
    <dbReference type="NCBI Taxonomy" id="2725477"/>
    <lineage>
        <taxon>Bacteria</taxon>
        <taxon>Pseudomonadati</taxon>
        <taxon>Pseudomonadota</taxon>
        <taxon>Gammaproteobacteria</taxon>
        <taxon>Pseudomonadales</taxon>
        <taxon>Pseudomonadaceae</taxon>
        <taxon>Pseudomonas</taxon>
    </lineage>
</organism>
<feature type="chain" id="PRO_5026792631" evidence="1">
    <location>
        <begin position="24"/>
        <end position="304"/>
    </location>
</feature>
<evidence type="ECO:0000313" key="2">
    <source>
        <dbReference type="EMBL" id="BCG24659.1"/>
    </source>
</evidence>
<proteinExistence type="predicted"/>
<sequence length="304" mass="33768">MAFSAWKHLPAWATLCIAGTASAHTLPSTVYRGTAGDMQLEVILQFDSAWDGMAGFVETSAAADHLTLEKTPYEAGEPLLINLRDNTPMPPAAIEFQSFVIDQKVLQGRWIDLRTREERPVQLQREQVFSEDSRVAYEADLLQKGTSQGMSFRVHARKAANEAVPVFDRITVIDKASGATRQVIEGLDAYFFGTDTLRLAYLDDDDVVDFSFVPKRIRESDKALASGTVQYYLYDPASGRYALHAGLTEMAGSGSLYFDTYQRGRFEYRLEGGDGYRPGDFKGGFYRLVEGQRVVMQPAGEGAQ</sequence>
<accession>A0A6J4E5T7</accession>
<dbReference type="EMBL" id="BQKM01000003">
    <property type="protein sequence ID" value="GJN51982.1"/>
    <property type="molecule type" value="Genomic_DNA"/>
</dbReference>
<dbReference type="Proteomes" id="UP000509383">
    <property type="component" value="Chromosome"/>
</dbReference>
<gene>
    <name evidence="2" type="ORF">TUM18999_28500</name>
    <name evidence="3" type="ORF">TUM20286_17340</name>
</gene>
<evidence type="ECO:0000313" key="3">
    <source>
        <dbReference type="EMBL" id="GJN51982.1"/>
    </source>
</evidence>
<evidence type="ECO:0000313" key="5">
    <source>
        <dbReference type="Proteomes" id="UP001054892"/>
    </source>
</evidence>
<evidence type="ECO:0000313" key="4">
    <source>
        <dbReference type="Proteomes" id="UP000509383"/>
    </source>
</evidence>
<dbReference type="KEGG" id="ptw:TUM18999_28500"/>